<evidence type="ECO:0000313" key="8">
    <source>
        <dbReference type="EMBL" id="KKL93562.1"/>
    </source>
</evidence>
<dbReference type="PANTHER" id="PTHR30506:SF3">
    <property type="entry name" value="UPF0126 INNER MEMBRANE PROTEIN YADS-RELATED"/>
    <property type="match status" value="1"/>
</dbReference>
<evidence type="ECO:0000256" key="2">
    <source>
        <dbReference type="ARBA" id="ARBA00022475"/>
    </source>
</evidence>
<feature type="transmembrane region" description="Helical" evidence="6">
    <location>
        <begin position="29"/>
        <end position="50"/>
    </location>
</feature>
<feature type="domain" description="Glycine transporter" evidence="7">
    <location>
        <begin position="5"/>
        <end position="77"/>
    </location>
</feature>
<dbReference type="GO" id="GO:0005886">
    <property type="term" value="C:plasma membrane"/>
    <property type="evidence" value="ECO:0007669"/>
    <property type="project" value="UniProtKB-SubCell"/>
</dbReference>
<keyword evidence="4 6" id="KW-1133">Transmembrane helix</keyword>
<keyword evidence="3 6" id="KW-0812">Transmembrane</keyword>
<reference evidence="8" key="1">
    <citation type="journal article" date="2015" name="Nature">
        <title>Complex archaea that bridge the gap between prokaryotes and eukaryotes.</title>
        <authorList>
            <person name="Spang A."/>
            <person name="Saw J.H."/>
            <person name="Jorgensen S.L."/>
            <person name="Zaremba-Niedzwiedzka K."/>
            <person name="Martijn J."/>
            <person name="Lind A.E."/>
            <person name="van Eijk R."/>
            <person name="Schleper C."/>
            <person name="Guy L."/>
            <person name="Ettema T.J."/>
        </authorList>
    </citation>
    <scope>NUCLEOTIDE SEQUENCE</scope>
</reference>
<dbReference type="PANTHER" id="PTHR30506">
    <property type="entry name" value="INNER MEMBRANE PROTEIN"/>
    <property type="match status" value="1"/>
</dbReference>
<feature type="transmembrane region" description="Helical" evidence="6">
    <location>
        <begin position="94"/>
        <end position="113"/>
    </location>
</feature>
<proteinExistence type="predicted"/>
<dbReference type="InterPro" id="IPR005115">
    <property type="entry name" value="Gly_transporter"/>
</dbReference>
<organism evidence="8">
    <name type="scientific">marine sediment metagenome</name>
    <dbReference type="NCBI Taxonomy" id="412755"/>
    <lineage>
        <taxon>unclassified sequences</taxon>
        <taxon>metagenomes</taxon>
        <taxon>ecological metagenomes</taxon>
    </lineage>
</organism>
<evidence type="ECO:0000256" key="5">
    <source>
        <dbReference type="ARBA" id="ARBA00023136"/>
    </source>
</evidence>
<protein>
    <recommendedName>
        <fullName evidence="7">Glycine transporter domain-containing protein</fullName>
    </recommendedName>
</protein>
<evidence type="ECO:0000256" key="1">
    <source>
        <dbReference type="ARBA" id="ARBA00004651"/>
    </source>
</evidence>
<dbReference type="EMBL" id="LAZR01019152">
    <property type="protein sequence ID" value="KKL93562.1"/>
    <property type="molecule type" value="Genomic_DNA"/>
</dbReference>
<name>A0A0F9J315_9ZZZZ</name>
<evidence type="ECO:0000256" key="6">
    <source>
        <dbReference type="SAM" id="Phobius"/>
    </source>
</evidence>
<comment type="caution">
    <text evidence="8">The sequence shown here is derived from an EMBL/GenBank/DDBJ whole genome shotgun (WGS) entry which is preliminary data.</text>
</comment>
<evidence type="ECO:0000259" key="7">
    <source>
        <dbReference type="Pfam" id="PF03458"/>
    </source>
</evidence>
<evidence type="ECO:0000256" key="3">
    <source>
        <dbReference type="ARBA" id="ARBA00022692"/>
    </source>
</evidence>
<gene>
    <name evidence="8" type="ORF">LCGC14_1873470</name>
</gene>
<sequence>MPIRVPDAVGLAIFTVIGSNIAMGHQVSWIVAVIMGVMTGVAGGMLRDVLTGEIPMILRTEVYATASMCGALVYVGLSSQYPTGGYGPFPAEKANMVAGVVVTLAIRLIAIRWKLSLPVFRMRGGDRDNK</sequence>
<keyword evidence="5 6" id="KW-0472">Membrane</keyword>
<accession>A0A0F9J315</accession>
<evidence type="ECO:0000256" key="4">
    <source>
        <dbReference type="ARBA" id="ARBA00022989"/>
    </source>
</evidence>
<keyword evidence="2" id="KW-1003">Cell membrane</keyword>
<feature type="transmembrane region" description="Helical" evidence="6">
    <location>
        <begin position="62"/>
        <end position="82"/>
    </location>
</feature>
<comment type="subcellular location">
    <subcellularLocation>
        <location evidence="1">Cell membrane</location>
        <topology evidence="1">Multi-pass membrane protein</topology>
    </subcellularLocation>
</comment>
<dbReference type="AlphaFoldDB" id="A0A0F9J315"/>
<dbReference type="Pfam" id="PF03458">
    <property type="entry name" value="Gly_transporter"/>
    <property type="match status" value="1"/>
</dbReference>